<evidence type="ECO:0000313" key="3">
    <source>
        <dbReference type="Proteomes" id="UP000736335"/>
    </source>
</evidence>
<keyword evidence="1" id="KW-0732">Signal</keyword>
<reference evidence="2" key="2">
    <citation type="submission" date="2020-11" db="EMBL/GenBank/DDBJ databases">
        <authorList>
            <consortium name="DOE Joint Genome Institute"/>
            <person name="Kuo A."/>
            <person name="Miyauchi S."/>
            <person name="Kiss E."/>
            <person name="Drula E."/>
            <person name="Kohler A."/>
            <person name="Sanchez-Garcia M."/>
            <person name="Andreopoulos B."/>
            <person name="Barry K.W."/>
            <person name="Bonito G."/>
            <person name="Buee M."/>
            <person name="Carver A."/>
            <person name="Chen C."/>
            <person name="Cichocki N."/>
            <person name="Clum A."/>
            <person name="Culley D."/>
            <person name="Crous P.W."/>
            <person name="Fauchery L."/>
            <person name="Girlanda M."/>
            <person name="Hayes R."/>
            <person name="Keri Z."/>
            <person name="Labutti K."/>
            <person name="Lipzen A."/>
            <person name="Lombard V."/>
            <person name="Magnuson J."/>
            <person name="Maillard F."/>
            <person name="Morin E."/>
            <person name="Murat C."/>
            <person name="Nolan M."/>
            <person name="Ohm R."/>
            <person name="Pangilinan J."/>
            <person name="Pereira M."/>
            <person name="Perotto S."/>
            <person name="Peter M."/>
            <person name="Riley R."/>
            <person name="Sitrit Y."/>
            <person name="Stielow B."/>
            <person name="Szollosi G."/>
            <person name="Zifcakova L."/>
            <person name="Stursova M."/>
            <person name="Spatafora J.W."/>
            <person name="Tedersoo L."/>
            <person name="Vaario L.-M."/>
            <person name="Yamada A."/>
            <person name="Yan M."/>
            <person name="Wang P."/>
            <person name="Xu J."/>
            <person name="Bruns T."/>
            <person name="Baldrian P."/>
            <person name="Vilgalys R."/>
            <person name="Henrissat B."/>
            <person name="Grigoriev I.V."/>
            <person name="Hibbett D."/>
            <person name="Nagy L.G."/>
            <person name="Martin F.M."/>
        </authorList>
    </citation>
    <scope>NUCLEOTIDE SEQUENCE</scope>
    <source>
        <strain evidence="2">UH-Tt-Lm1</strain>
    </source>
</reference>
<feature type="chain" id="PRO_5040417364" description="Secreted protein" evidence="1">
    <location>
        <begin position="32"/>
        <end position="77"/>
    </location>
</feature>
<accession>A0A9P6L974</accession>
<dbReference type="AlphaFoldDB" id="A0A9P6L974"/>
<dbReference type="EMBL" id="WIUZ02000004">
    <property type="protein sequence ID" value="KAF9788734.1"/>
    <property type="molecule type" value="Genomic_DNA"/>
</dbReference>
<evidence type="ECO:0000313" key="2">
    <source>
        <dbReference type="EMBL" id="KAF9788734.1"/>
    </source>
</evidence>
<reference evidence="2" key="1">
    <citation type="journal article" date="2020" name="Nat. Commun.">
        <title>Large-scale genome sequencing of mycorrhizal fungi provides insights into the early evolution of symbiotic traits.</title>
        <authorList>
            <person name="Miyauchi S."/>
            <person name="Kiss E."/>
            <person name="Kuo A."/>
            <person name="Drula E."/>
            <person name="Kohler A."/>
            <person name="Sanchez-Garcia M."/>
            <person name="Morin E."/>
            <person name="Andreopoulos B."/>
            <person name="Barry K.W."/>
            <person name="Bonito G."/>
            <person name="Buee M."/>
            <person name="Carver A."/>
            <person name="Chen C."/>
            <person name="Cichocki N."/>
            <person name="Clum A."/>
            <person name="Culley D."/>
            <person name="Crous P.W."/>
            <person name="Fauchery L."/>
            <person name="Girlanda M."/>
            <person name="Hayes R.D."/>
            <person name="Keri Z."/>
            <person name="LaButti K."/>
            <person name="Lipzen A."/>
            <person name="Lombard V."/>
            <person name="Magnuson J."/>
            <person name="Maillard F."/>
            <person name="Murat C."/>
            <person name="Nolan M."/>
            <person name="Ohm R.A."/>
            <person name="Pangilinan J."/>
            <person name="Pereira M.F."/>
            <person name="Perotto S."/>
            <person name="Peter M."/>
            <person name="Pfister S."/>
            <person name="Riley R."/>
            <person name="Sitrit Y."/>
            <person name="Stielow J.B."/>
            <person name="Szollosi G."/>
            <person name="Zifcakova L."/>
            <person name="Stursova M."/>
            <person name="Spatafora J.W."/>
            <person name="Tedersoo L."/>
            <person name="Vaario L.M."/>
            <person name="Yamada A."/>
            <person name="Yan M."/>
            <person name="Wang P."/>
            <person name="Xu J."/>
            <person name="Bruns T."/>
            <person name="Baldrian P."/>
            <person name="Vilgalys R."/>
            <person name="Dunand C."/>
            <person name="Henrissat B."/>
            <person name="Grigoriev I.V."/>
            <person name="Hibbett D."/>
            <person name="Nagy L.G."/>
            <person name="Martin F.M."/>
        </authorList>
    </citation>
    <scope>NUCLEOTIDE SEQUENCE</scope>
    <source>
        <strain evidence="2">UH-Tt-Lm1</strain>
    </source>
</reference>
<sequence>MPGYPTHVKFLHVLFILVLHRMLPHFPKITSEKFFNLAARSLPTSGCIAPLVLTPQERCRHRASGTHKCGYDLIHPT</sequence>
<keyword evidence="3" id="KW-1185">Reference proteome</keyword>
<evidence type="ECO:0000256" key="1">
    <source>
        <dbReference type="SAM" id="SignalP"/>
    </source>
</evidence>
<name>A0A9P6L974_9AGAM</name>
<organism evidence="2 3">
    <name type="scientific">Thelephora terrestris</name>
    <dbReference type="NCBI Taxonomy" id="56493"/>
    <lineage>
        <taxon>Eukaryota</taxon>
        <taxon>Fungi</taxon>
        <taxon>Dikarya</taxon>
        <taxon>Basidiomycota</taxon>
        <taxon>Agaricomycotina</taxon>
        <taxon>Agaricomycetes</taxon>
        <taxon>Thelephorales</taxon>
        <taxon>Thelephoraceae</taxon>
        <taxon>Thelephora</taxon>
    </lineage>
</organism>
<proteinExistence type="predicted"/>
<protein>
    <recommendedName>
        <fullName evidence="4">Secreted protein</fullName>
    </recommendedName>
</protein>
<comment type="caution">
    <text evidence="2">The sequence shown here is derived from an EMBL/GenBank/DDBJ whole genome shotgun (WGS) entry which is preliminary data.</text>
</comment>
<dbReference type="Proteomes" id="UP000736335">
    <property type="component" value="Unassembled WGS sequence"/>
</dbReference>
<evidence type="ECO:0008006" key="4">
    <source>
        <dbReference type="Google" id="ProtNLM"/>
    </source>
</evidence>
<feature type="signal peptide" evidence="1">
    <location>
        <begin position="1"/>
        <end position="31"/>
    </location>
</feature>
<gene>
    <name evidence="2" type="ORF">BJ322DRAFT_1050837</name>
</gene>